<dbReference type="AlphaFoldDB" id="A0A830GW24"/>
<dbReference type="RefSeq" id="WP_229657691.1">
    <property type="nucleotide sequence ID" value="NZ_BMNL01000002.1"/>
</dbReference>
<organism evidence="1 2">
    <name type="scientific">Thermocladium modestius</name>
    <dbReference type="NCBI Taxonomy" id="62609"/>
    <lineage>
        <taxon>Archaea</taxon>
        <taxon>Thermoproteota</taxon>
        <taxon>Thermoprotei</taxon>
        <taxon>Thermoproteales</taxon>
        <taxon>Thermoproteaceae</taxon>
        <taxon>Thermocladium</taxon>
    </lineage>
</organism>
<reference evidence="1" key="1">
    <citation type="journal article" date="2014" name="Int. J. Syst. Evol. Microbiol.">
        <title>Complete genome sequence of Corynebacterium casei LMG S-19264T (=DSM 44701T), isolated from a smear-ripened cheese.</title>
        <authorList>
            <consortium name="US DOE Joint Genome Institute (JGI-PGF)"/>
            <person name="Walter F."/>
            <person name="Albersmeier A."/>
            <person name="Kalinowski J."/>
            <person name="Ruckert C."/>
        </authorList>
    </citation>
    <scope>NUCLEOTIDE SEQUENCE</scope>
    <source>
        <strain evidence="1">JCM 10088</strain>
    </source>
</reference>
<dbReference type="EMBL" id="BMNL01000002">
    <property type="protein sequence ID" value="GGP21008.1"/>
    <property type="molecule type" value="Genomic_DNA"/>
</dbReference>
<accession>A0A830GW24</accession>
<gene>
    <name evidence="1" type="ORF">GCM10007981_11380</name>
</gene>
<reference evidence="1" key="2">
    <citation type="submission" date="2020-09" db="EMBL/GenBank/DDBJ databases">
        <authorList>
            <person name="Sun Q."/>
            <person name="Ohkuma M."/>
        </authorList>
    </citation>
    <scope>NUCLEOTIDE SEQUENCE</scope>
    <source>
        <strain evidence="1">JCM 10088</strain>
    </source>
</reference>
<evidence type="ECO:0000313" key="1">
    <source>
        <dbReference type="EMBL" id="GGP21008.1"/>
    </source>
</evidence>
<dbReference type="Proteomes" id="UP000610960">
    <property type="component" value="Unassembled WGS sequence"/>
</dbReference>
<keyword evidence="2" id="KW-1185">Reference proteome</keyword>
<proteinExistence type="predicted"/>
<name>A0A830GW24_9CREN</name>
<evidence type="ECO:0000313" key="2">
    <source>
        <dbReference type="Proteomes" id="UP000610960"/>
    </source>
</evidence>
<protein>
    <submittedName>
        <fullName evidence="1">Uncharacterized protein</fullName>
    </submittedName>
</protein>
<comment type="caution">
    <text evidence="1">The sequence shown here is derived from an EMBL/GenBank/DDBJ whole genome shotgun (WGS) entry which is preliminary data.</text>
</comment>
<sequence>MSSRTYNMCIGYKCQYFSCAQHALKVVRRGSELISMCLLAKEPNGGYGPCIGYKCQYSLCNAHVMDPKGRCLLERERPKTIDLIKEAKDMDKQYSKVKSHLKKMGMDDYI</sequence>